<keyword evidence="5 8" id="KW-0067">ATP-binding</keyword>
<reference evidence="11 12" key="2">
    <citation type="journal article" date="2021" name="J. Hered.">
        <title>Feather Gene Expression Elucidates the Developmental Basis of Plumage Iridescence in African Starlings.</title>
        <authorList>
            <person name="Rubenstein D.R."/>
            <person name="Corvelo A."/>
            <person name="MacManes M.D."/>
            <person name="Maia R."/>
            <person name="Narzisi G."/>
            <person name="Rousaki A."/>
            <person name="Vandenabeele P."/>
            <person name="Shawkey M.D."/>
            <person name="Solomon J."/>
        </authorList>
    </citation>
    <scope>NUCLEOTIDE SEQUENCE [LARGE SCALE GENOMIC DNA]</scope>
    <source>
        <strain evidence="11">SS15</strain>
    </source>
</reference>
<evidence type="ECO:0000256" key="5">
    <source>
        <dbReference type="ARBA" id="ARBA00022840"/>
    </source>
</evidence>
<dbReference type="OrthoDB" id="1935484at2759"/>
<gene>
    <name evidence="11" type="ORF">IHE44_0012750</name>
    <name evidence="10" type="ORF">IHE44_009646</name>
</gene>
<comment type="caution">
    <text evidence="10">The sequence shown here is derived from an EMBL/GenBank/DDBJ whole genome shotgun (WGS) entry which is preliminary data.</text>
</comment>
<dbReference type="GO" id="GO:0051082">
    <property type="term" value="F:unfolded protein binding"/>
    <property type="evidence" value="ECO:0007669"/>
    <property type="project" value="InterPro"/>
</dbReference>
<dbReference type="FunFam" id="1.10.560.10:FF:000045">
    <property type="entry name" value="T-complex protein 1 subunit eta"/>
    <property type="match status" value="1"/>
</dbReference>
<dbReference type="Pfam" id="PF00118">
    <property type="entry name" value="Cpn60_TCP1"/>
    <property type="match status" value="2"/>
</dbReference>
<comment type="subcellular location">
    <subcellularLocation>
        <location evidence="1">Cytoplasm</location>
    </subcellularLocation>
</comment>
<dbReference type="PANTHER" id="PTHR11353">
    <property type="entry name" value="CHAPERONIN"/>
    <property type="match status" value="1"/>
</dbReference>
<evidence type="ECO:0000256" key="7">
    <source>
        <dbReference type="ARBA" id="ARBA00049360"/>
    </source>
</evidence>
<evidence type="ECO:0000256" key="3">
    <source>
        <dbReference type="ARBA" id="ARBA00022490"/>
    </source>
</evidence>
<reference evidence="10" key="1">
    <citation type="submission" date="2020-10" db="EMBL/GenBank/DDBJ databases">
        <title>Feather gene expression reveals the developmental basis of iridescence in African starlings.</title>
        <authorList>
            <person name="Rubenstein D.R."/>
        </authorList>
    </citation>
    <scope>NUCLEOTIDE SEQUENCE</scope>
    <source>
        <strain evidence="10">SS15</strain>
        <tissue evidence="10">Liver</tissue>
    </source>
</reference>
<dbReference type="PROSITE" id="PS00750">
    <property type="entry name" value="TCP1_1"/>
    <property type="match status" value="1"/>
</dbReference>
<evidence type="ECO:0000256" key="4">
    <source>
        <dbReference type="ARBA" id="ARBA00022741"/>
    </source>
</evidence>
<sequence>MREPTPVILLKEGTDTSQGIPQLVSNINACQVIAEAVRTTLGPRGMDKLIVDDRGKATISNDGATILKLLDVVHPAAKTLVDIAKSQDAEVGDGTTSVTLLAAEFLKQVKPYVEEGLHPQIIIRAFRTATQLGSPAAPVTSRDLLLPPVTSSVSPAAPVTSSVSPAAPVTSSVSPAAPVTSRDLLLPPVTSRDLLLPPVTSRDLLLPLSPAGISCQCLLLPAVNKIKDIAVSVKKEDKEGQGCWLPAELNDSVVAGGGAIEMELSKYLRDYSRTIPGKQQLLIGAYAKALEIIPRQLCDNAGFDATNILNKLRAKHAQGGMWYGVDVTNEDIADNFSACVWEPAVVRINALTAASEAACLIVSVDETIRNPRSSVEGAAAPARGRARARPHNH</sequence>
<comment type="similarity">
    <text evidence="2 8">Belongs to the TCP-1 chaperonin family.</text>
</comment>
<dbReference type="GO" id="GO:0016887">
    <property type="term" value="F:ATP hydrolysis activity"/>
    <property type="evidence" value="ECO:0007669"/>
    <property type="project" value="InterPro"/>
</dbReference>
<keyword evidence="6 8" id="KW-0143">Chaperone</keyword>
<dbReference type="GO" id="GO:0140662">
    <property type="term" value="F:ATP-dependent protein folding chaperone"/>
    <property type="evidence" value="ECO:0007669"/>
    <property type="project" value="InterPro"/>
</dbReference>
<dbReference type="EMBL" id="JADDUC010000386">
    <property type="protein sequence ID" value="KAG0113809.1"/>
    <property type="molecule type" value="Genomic_DNA"/>
</dbReference>
<keyword evidence="4 8" id="KW-0547">Nucleotide-binding</keyword>
<dbReference type="PROSITE" id="PS00995">
    <property type="entry name" value="TCP1_3"/>
    <property type="match status" value="1"/>
</dbReference>
<evidence type="ECO:0000256" key="1">
    <source>
        <dbReference type="ARBA" id="ARBA00004496"/>
    </source>
</evidence>
<dbReference type="InterPro" id="IPR027413">
    <property type="entry name" value="GROEL-like_equatorial_sf"/>
</dbReference>
<feature type="compositionally biased region" description="Basic residues" evidence="9">
    <location>
        <begin position="384"/>
        <end position="393"/>
    </location>
</feature>
<evidence type="ECO:0000256" key="9">
    <source>
        <dbReference type="SAM" id="MobiDB-lite"/>
    </source>
</evidence>
<dbReference type="InterPro" id="IPR002423">
    <property type="entry name" value="Cpn60/GroEL/TCP-1"/>
</dbReference>
<comment type="catalytic activity">
    <reaction evidence="7">
        <text>ATP + H2O = ADP + phosphate + H(+)</text>
        <dbReference type="Rhea" id="RHEA:13065"/>
        <dbReference type="ChEBI" id="CHEBI:15377"/>
        <dbReference type="ChEBI" id="CHEBI:15378"/>
        <dbReference type="ChEBI" id="CHEBI:30616"/>
        <dbReference type="ChEBI" id="CHEBI:43474"/>
        <dbReference type="ChEBI" id="CHEBI:456216"/>
    </reaction>
</comment>
<feature type="region of interest" description="Disordered" evidence="9">
    <location>
        <begin position="372"/>
        <end position="393"/>
    </location>
</feature>
<accession>A0A835TQW5</accession>
<evidence type="ECO:0008006" key="13">
    <source>
        <dbReference type="Google" id="ProtNLM"/>
    </source>
</evidence>
<dbReference type="Gene3D" id="1.10.560.10">
    <property type="entry name" value="GroEL-like equatorial domain"/>
    <property type="match status" value="2"/>
</dbReference>
<dbReference type="InterPro" id="IPR017998">
    <property type="entry name" value="Chaperone_TCP-1"/>
</dbReference>
<evidence type="ECO:0000256" key="8">
    <source>
        <dbReference type="RuleBase" id="RU004187"/>
    </source>
</evidence>
<evidence type="ECO:0000256" key="6">
    <source>
        <dbReference type="ARBA" id="ARBA00023186"/>
    </source>
</evidence>
<proteinExistence type="inferred from homology"/>
<dbReference type="EMBL" id="JADDUC020000006">
    <property type="protein sequence ID" value="KAI1238042.1"/>
    <property type="molecule type" value="Genomic_DNA"/>
</dbReference>
<reference evidence="11" key="3">
    <citation type="submission" date="2022-01" db="EMBL/GenBank/DDBJ databases">
        <authorList>
            <person name="Rubenstein D.R."/>
        </authorList>
    </citation>
    <scope>NUCLEOTIDE SEQUENCE</scope>
    <source>
        <strain evidence="11">SS15</strain>
        <tissue evidence="11">Liver</tissue>
    </source>
</reference>
<dbReference type="SUPFAM" id="SSF48592">
    <property type="entry name" value="GroEL equatorial domain-like"/>
    <property type="match status" value="1"/>
</dbReference>
<evidence type="ECO:0000256" key="2">
    <source>
        <dbReference type="ARBA" id="ARBA00008020"/>
    </source>
</evidence>
<keyword evidence="12" id="KW-1185">Reference proteome</keyword>
<dbReference type="Proteomes" id="UP000618051">
    <property type="component" value="Unassembled WGS sequence"/>
</dbReference>
<dbReference type="PRINTS" id="PR00304">
    <property type="entry name" value="TCOMPLEXTCP1"/>
</dbReference>
<dbReference type="PROSITE" id="PS00751">
    <property type="entry name" value="TCP1_2"/>
    <property type="match status" value="1"/>
</dbReference>
<dbReference type="GO" id="GO:0005524">
    <property type="term" value="F:ATP binding"/>
    <property type="evidence" value="ECO:0007669"/>
    <property type="project" value="UniProtKB-KW"/>
</dbReference>
<evidence type="ECO:0000313" key="11">
    <source>
        <dbReference type="EMBL" id="KAI1238042.1"/>
    </source>
</evidence>
<dbReference type="FunFam" id="1.10.560.10:FF:000017">
    <property type="entry name" value="T-complex protein 1 subunit eta"/>
    <property type="match status" value="1"/>
</dbReference>
<name>A0A835TQW5_9PASS</name>
<keyword evidence="3" id="KW-0963">Cytoplasm</keyword>
<dbReference type="GO" id="GO:0005832">
    <property type="term" value="C:chaperonin-containing T-complex"/>
    <property type="evidence" value="ECO:0007669"/>
    <property type="project" value="UniProtKB-ARBA"/>
</dbReference>
<dbReference type="InterPro" id="IPR002194">
    <property type="entry name" value="Chaperonin_TCP-1_CS"/>
</dbReference>
<protein>
    <recommendedName>
        <fullName evidence="13">TCP-1-eta</fullName>
    </recommendedName>
</protein>
<dbReference type="AlphaFoldDB" id="A0A835TQW5"/>
<organism evidence="10">
    <name type="scientific">Lamprotornis superbus</name>
    <dbReference type="NCBI Taxonomy" id="245042"/>
    <lineage>
        <taxon>Eukaryota</taxon>
        <taxon>Metazoa</taxon>
        <taxon>Chordata</taxon>
        <taxon>Craniata</taxon>
        <taxon>Vertebrata</taxon>
        <taxon>Euteleostomi</taxon>
        <taxon>Archelosauria</taxon>
        <taxon>Archosauria</taxon>
        <taxon>Dinosauria</taxon>
        <taxon>Saurischia</taxon>
        <taxon>Theropoda</taxon>
        <taxon>Coelurosauria</taxon>
        <taxon>Aves</taxon>
        <taxon>Neognathae</taxon>
        <taxon>Neoaves</taxon>
        <taxon>Telluraves</taxon>
        <taxon>Australaves</taxon>
        <taxon>Passeriformes</taxon>
        <taxon>Sturnidae</taxon>
        <taxon>Lamprotornis</taxon>
    </lineage>
</organism>
<evidence type="ECO:0000313" key="12">
    <source>
        <dbReference type="Proteomes" id="UP000618051"/>
    </source>
</evidence>
<evidence type="ECO:0000313" key="10">
    <source>
        <dbReference type="EMBL" id="KAG0113809.1"/>
    </source>
</evidence>